<protein>
    <recommendedName>
        <fullName evidence="1">YvlB/LiaX N-terminal domain-containing protein</fullName>
    </recommendedName>
</protein>
<sequence length="117" mass="13162">MSEERMKILKMLEAKKITAEEAGKLLDALREPTTSAGKFLKVKVWDKTKGKSKVNVTVPLSLVKWGMKFVPEKAQVKLKEQNIDITAVSEAIEKEIIGKIVEVDDEDKGEHIEVDIE</sequence>
<proteinExistence type="predicted"/>
<name>A0A7C6AAU5_UNCW3</name>
<dbReference type="AlphaFoldDB" id="A0A7C6AAU5"/>
<evidence type="ECO:0000259" key="1">
    <source>
        <dbReference type="Pfam" id="PF22746"/>
    </source>
</evidence>
<dbReference type="EMBL" id="DTLI01000214">
    <property type="protein sequence ID" value="HHS52966.1"/>
    <property type="molecule type" value="Genomic_DNA"/>
</dbReference>
<dbReference type="InterPro" id="IPR053959">
    <property type="entry name" value="YvlB/LiaX_N"/>
</dbReference>
<organism evidence="2">
    <name type="scientific">candidate division WOR-3 bacterium</name>
    <dbReference type="NCBI Taxonomy" id="2052148"/>
    <lineage>
        <taxon>Bacteria</taxon>
        <taxon>Bacteria division WOR-3</taxon>
    </lineage>
</organism>
<comment type="caution">
    <text evidence="2">The sequence shown here is derived from an EMBL/GenBank/DDBJ whole genome shotgun (WGS) entry which is preliminary data.</text>
</comment>
<reference evidence="2" key="1">
    <citation type="journal article" date="2020" name="mSystems">
        <title>Genome- and Community-Level Interaction Insights into Carbon Utilization and Element Cycling Functions of Hydrothermarchaeota in Hydrothermal Sediment.</title>
        <authorList>
            <person name="Zhou Z."/>
            <person name="Liu Y."/>
            <person name="Xu W."/>
            <person name="Pan J."/>
            <person name="Luo Z.H."/>
            <person name="Li M."/>
        </authorList>
    </citation>
    <scope>NUCLEOTIDE SEQUENCE [LARGE SCALE GENOMIC DNA]</scope>
    <source>
        <strain evidence="2">SpSt-876</strain>
    </source>
</reference>
<evidence type="ECO:0000313" key="2">
    <source>
        <dbReference type="EMBL" id="HHS52966.1"/>
    </source>
</evidence>
<feature type="domain" description="YvlB/LiaX N-terminal" evidence="1">
    <location>
        <begin position="3"/>
        <end position="31"/>
    </location>
</feature>
<accession>A0A7C6AAU5</accession>
<dbReference type="Pfam" id="PF22746">
    <property type="entry name" value="SHOCT-like_DUF2089-C"/>
    <property type="match status" value="1"/>
</dbReference>
<gene>
    <name evidence="2" type="ORF">ENW73_08965</name>
</gene>